<keyword evidence="3 7" id="KW-0479">Metal-binding</keyword>
<evidence type="ECO:0000313" key="11">
    <source>
        <dbReference type="Proteomes" id="UP000612899"/>
    </source>
</evidence>
<evidence type="ECO:0000313" key="10">
    <source>
        <dbReference type="EMBL" id="GIH04899.1"/>
    </source>
</evidence>
<protein>
    <submittedName>
        <fullName evidence="10">Cytochrome P450</fullName>
    </submittedName>
</protein>
<dbReference type="Gene3D" id="1.10.630.10">
    <property type="entry name" value="Cytochrome P450"/>
    <property type="match status" value="1"/>
</dbReference>
<dbReference type="PROSITE" id="PS00086">
    <property type="entry name" value="CYTOCHROME_P450"/>
    <property type="match status" value="1"/>
</dbReference>
<proteinExistence type="inferred from homology"/>
<evidence type="ECO:0000256" key="6">
    <source>
        <dbReference type="ARBA" id="ARBA00023033"/>
    </source>
</evidence>
<dbReference type="AlphaFoldDB" id="A0A8J3VEY5"/>
<dbReference type="InterPro" id="IPR036396">
    <property type="entry name" value="Cyt_P450_sf"/>
</dbReference>
<keyword evidence="5 7" id="KW-0408">Iron</keyword>
<keyword evidence="11" id="KW-1185">Reference proteome</keyword>
<keyword evidence="6 8" id="KW-0503">Monooxygenase</keyword>
<dbReference type="Proteomes" id="UP000612899">
    <property type="component" value="Unassembled WGS sequence"/>
</dbReference>
<dbReference type="GO" id="GO:0020037">
    <property type="term" value="F:heme binding"/>
    <property type="evidence" value="ECO:0007669"/>
    <property type="project" value="InterPro"/>
</dbReference>
<evidence type="ECO:0000256" key="4">
    <source>
        <dbReference type="ARBA" id="ARBA00023002"/>
    </source>
</evidence>
<dbReference type="GO" id="GO:0016705">
    <property type="term" value="F:oxidoreductase activity, acting on paired donors, with incorporation or reduction of molecular oxygen"/>
    <property type="evidence" value="ECO:0007669"/>
    <property type="project" value="InterPro"/>
</dbReference>
<feature type="binding site" description="axial binding residue" evidence="7">
    <location>
        <position position="369"/>
    </location>
    <ligand>
        <name>heme</name>
        <dbReference type="ChEBI" id="CHEBI:30413"/>
    </ligand>
    <ligandPart>
        <name>Fe</name>
        <dbReference type="ChEBI" id="CHEBI:18248"/>
    </ligandPart>
</feature>
<sequence>MRSPLRFVETLRSHGDVVRIRLGPQPVHWVNNPDLVRQVLASGSFTRGAQGDKLRIVIGSGLVTIDGDLHRRHRRLMQPAFHRARIAGYVETMRELTTEMTQRWRDGERIEADREFAELTLRVVGKTLFSTHLAGDLVDEVVRSIPLMLRGVGRRIRDPIGLRGKLPTPANREFDSAIRRLRKVVDRIIAEYRAGGDDHGDVASMLLLAHDEETGEGLSNQEISDEVLTLLTAGTETTANILAWAMHHLAERPEVEARLHAEVEAVLGDRAVTAEDLASLRYLHAIVMEALRLYPQAWILTRRALAPVRLGDIELPTGASIYFSPYALQRDPAIYPNPDRFDPDRWADDRSTLTQRPSFVPFGGGRRQCIGDVFAMTELTVALATIAQNWRLERVSGPPVRIDSSSTLKPSHLPMTPRHKPRG</sequence>
<dbReference type="SUPFAM" id="SSF48264">
    <property type="entry name" value="Cytochrome P450"/>
    <property type="match status" value="1"/>
</dbReference>
<comment type="cofactor">
    <cofactor evidence="7">
        <name>heme</name>
        <dbReference type="ChEBI" id="CHEBI:30413"/>
    </cofactor>
</comment>
<dbReference type="PRINTS" id="PR00385">
    <property type="entry name" value="P450"/>
</dbReference>
<dbReference type="InterPro" id="IPR001128">
    <property type="entry name" value="Cyt_P450"/>
</dbReference>
<dbReference type="InterPro" id="IPR050196">
    <property type="entry name" value="Cytochrome_P450_Monoox"/>
</dbReference>
<dbReference type="PANTHER" id="PTHR24291:SF50">
    <property type="entry name" value="BIFUNCTIONAL ALBAFLAVENONE MONOOXYGENASE_TERPENE SYNTHASE"/>
    <property type="match status" value="1"/>
</dbReference>
<comment type="similarity">
    <text evidence="1 8">Belongs to the cytochrome P450 family.</text>
</comment>
<reference evidence="10" key="1">
    <citation type="submission" date="2021-01" db="EMBL/GenBank/DDBJ databases">
        <title>Whole genome shotgun sequence of Rhizocola hellebori NBRC 109834.</title>
        <authorList>
            <person name="Komaki H."/>
            <person name="Tamura T."/>
        </authorList>
    </citation>
    <scope>NUCLEOTIDE SEQUENCE</scope>
    <source>
        <strain evidence="10">NBRC 109834</strain>
    </source>
</reference>
<comment type="caution">
    <text evidence="10">The sequence shown here is derived from an EMBL/GenBank/DDBJ whole genome shotgun (WGS) entry which is preliminary data.</text>
</comment>
<dbReference type="GO" id="GO:0004497">
    <property type="term" value="F:monooxygenase activity"/>
    <property type="evidence" value="ECO:0007669"/>
    <property type="project" value="UniProtKB-KW"/>
</dbReference>
<dbReference type="InterPro" id="IPR002401">
    <property type="entry name" value="Cyt_P450_E_grp-I"/>
</dbReference>
<dbReference type="Pfam" id="PF00067">
    <property type="entry name" value="p450"/>
    <property type="match status" value="1"/>
</dbReference>
<dbReference type="PRINTS" id="PR00463">
    <property type="entry name" value="EP450I"/>
</dbReference>
<dbReference type="GO" id="GO:0005506">
    <property type="term" value="F:iron ion binding"/>
    <property type="evidence" value="ECO:0007669"/>
    <property type="project" value="InterPro"/>
</dbReference>
<evidence type="ECO:0000256" key="7">
    <source>
        <dbReference type="PIRSR" id="PIRSR602401-1"/>
    </source>
</evidence>
<evidence type="ECO:0000256" key="3">
    <source>
        <dbReference type="ARBA" id="ARBA00022723"/>
    </source>
</evidence>
<evidence type="ECO:0000256" key="8">
    <source>
        <dbReference type="RuleBase" id="RU000461"/>
    </source>
</evidence>
<dbReference type="EMBL" id="BONY01000015">
    <property type="protein sequence ID" value="GIH04899.1"/>
    <property type="molecule type" value="Genomic_DNA"/>
</dbReference>
<organism evidence="10 11">
    <name type="scientific">Rhizocola hellebori</name>
    <dbReference type="NCBI Taxonomy" id="1392758"/>
    <lineage>
        <taxon>Bacteria</taxon>
        <taxon>Bacillati</taxon>
        <taxon>Actinomycetota</taxon>
        <taxon>Actinomycetes</taxon>
        <taxon>Micromonosporales</taxon>
        <taxon>Micromonosporaceae</taxon>
        <taxon>Rhizocola</taxon>
    </lineage>
</organism>
<keyword evidence="4 8" id="KW-0560">Oxidoreductase</keyword>
<name>A0A8J3VEY5_9ACTN</name>
<feature type="region of interest" description="Disordered" evidence="9">
    <location>
        <begin position="398"/>
        <end position="423"/>
    </location>
</feature>
<evidence type="ECO:0000256" key="1">
    <source>
        <dbReference type="ARBA" id="ARBA00010617"/>
    </source>
</evidence>
<accession>A0A8J3VEY5</accession>
<dbReference type="CDD" id="cd11049">
    <property type="entry name" value="CYP170A1-like"/>
    <property type="match status" value="1"/>
</dbReference>
<dbReference type="PANTHER" id="PTHR24291">
    <property type="entry name" value="CYTOCHROME P450 FAMILY 4"/>
    <property type="match status" value="1"/>
</dbReference>
<evidence type="ECO:0000256" key="2">
    <source>
        <dbReference type="ARBA" id="ARBA00022617"/>
    </source>
</evidence>
<keyword evidence="2 7" id="KW-0349">Heme</keyword>
<gene>
    <name evidence="10" type="ORF">Rhe02_29660</name>
</gene>
<evidence type="ECO:0000256" key="5">
    <source>
        <dbReference type="ARBA" id="ARBA00023004"/>
    </source>
</evidence>
<dbReference type="InterPro" id="IPR017972">
    <property type="entry name" value="Cyt_P450_CS"/>
</dbReference>
<evidence type="ECO:0000256" key="9">
    <source>
        <dbReference type="SAM" id="MobiDB-lite"/>
    </source>
</evidence>